<organism evidence="2 3">
    <name type="scientific">Brachionus plicatilis</name>
    <name type="common">Marine rotifer</name>
    <name type="synonym">Brachionus muelleri</name>
    <dbReference type="NCBI Taxonomy" id="10195"/>
    <lineage>
        <taxon>Eukaryota</taxon>
        <taxon>Metazoa</taxon>
        <taxon>Spiralia</taxon>
        <taxon>Gnathifera</taxon>
        <taxon>Rotifera</taxon>
        <taxon>Eurotatoria</taxon>
        <taxon>Monogononta</taxon>
        <taxon>Pseudotrocha</taxon>
        <taxon>Ploima</taxon>
        <taxon>Brachionidae</taxon>
        <taxon>Brachionus</taxon>
    </lineage>
</organism>
<evidence type="ECO:0000313" key="2">
    <source>
        <dbReference type="EMBL" id="RNA18330.1"/>
    </source>
</evidence>
<dbReference type="Proteomes" id="UP000276133">
    <property type="component" value="Unassembled WGS sequence"/>
</dbReference>
<name>A0A3M7R421_BRAPC</name>
<proteinExistence type="predicted"/>
<feature type="region of interest" description="Disordered" evidence="1">
    <location>
        <begin position="1"/>
        <end position="20"/>
    </location>
</feature>
<keyword evidence="3" id="KW-1185">Reference proteome</keyword>
<evidence type="ECO:0000256" key="1">
    <source>
        <dbReference type="SAM" id="MobiDB-lite"/>
    </source>
</evidence>
<dbReference type="EMBL" id="REGN01004261">
    <property type="protein sequence ID" value="RNA18330.1"/>
    <property type="molecule type" value="Genomic_DNA"/>
</dbReference>
<accession>A0A3M7R421</accession>
<evidence type="ECO:0000313" key="3">
    <source>
        <dbReference type="Proteomes" id="UP000276133"/>
    </source>
</evidence>
<protein>
    <submittedName>
        <fullName evidence="2">Uncharacterized protein</fullName>
    </submittedName>
</protein>
<dbReference type="AlphaFoldDB" id="A0A3M7R421"/>
<comment type="caution">
    <text evidence="2">The sequence shown here is derived from an EMBL/GenBank/DDBJ whole genome shotgun (WGS) entry which is preliminary data.</text>
</comment>
<sequence length="106" mass="10485">MNFPVTQAPTTTQVNMEGQTAQKTRRGACGGGDGCNDGCGGGGCGVKYLQNSAKEIIKMNSPVTQAPTTTQVNMEGQTAQKTRRGACGGGDGCNDGCGGGGCGGCC</sequence>
<reference evidence="2 3" key="1">
    <citation type="journal article" date="2018" name="Sci. Rep.">
        <title>Genomic signatures of local adaptation to the degree of environmental predictability in rotifers.</title>
        <authorList>
            <person name="Franch-Gras L."/>
            <person name="Hahn C."/>
            <person name="Garcia-Roger E.M."/>
            <person name="Carmona M.J."/>
            <person name="Serra M."/>
            <person name="Gomez A."/>
        </authorList>
    </citation>
    <scope>NUCLEOTIDE SEQUENCE [LARGE SCALE GENOMIC DNA]</scope>
    <source>
        <strain evidence="2">HYR1</strain>
    </source>
</reference>
<gene>
    <name evidence="2" type="ORF">BpHYR1_028542</name>
</gene>